<protein>
    <recommendedName>
        <fullName evidence="3">DUF3800 domain-containing protein</fullName>
    </recommendedName>
</protein>
<sequence length="221" mass="25272">MEDVLEYWCFLDETGTPDYDPDSKPYFAFGSAVFEGDHGEEYMKVLHARAARTGVQSGFHASHDSRDTKQCFFECIGGMTSVRFFATFMAKQRAYGYVKQRGNLWLYKWTLYNHTGALVNELWDGSSRIDVHLVVAKINLSNREKAVRDAVRDVCAQFDRGRVRVIPHIWDSNSSAGLQIADYGLWAIQRHVLSDGAKSGHYKRFIEAKMGAPVWYPWGRV</sequence>
<dbReference type="OrthoDB" id="3199623at2"/>
<dbReference type="RefSeq" id="WP_109136692.1">
    <property type="nucleotide sequence ID" value="NZ_QFFN01000003.1"/>
</dbReference>
<evidence type="ECO:0008006" key="3">
    <source>
        <dbReference type="Google" id="ProtNLM"/>
    </source>
</evidence>
<dbReference type="AlphaFoldDB" id="A0A2U2MUH3"/>
<keyword evidence="2" id="KW-1185">Reference proteome</keyword>
<reference evidence="1 2" key="1">
    <citation type="journal article" date="2018" name="Int. J. Syst. Evol. Microbiol.">
        <title>Bifidobacterium catulorum sp. nov., a novel taxon from the faeces of the baby common marmoset (Callithrix jacchus).</title>
        <authorList>
            <person name="Modesto M."/>
            <person name="Michelini S."/>
            <person name="Oki K."/>
            <person name="Biavati B."/>
            <person name="Watanabe K."/>
            <person name="Mattarelli P."/>
        </authorList>
    </citation>
    <scope>NUCLEOTIDE SEQUENCE [LARGE SCALE GENOMIC DNA]</scope>
    <source>
        <strain evidence="1 2">MRM 8.19</strain>
    </source>
</reference>
<dbReference type="Proteomes" id="UP000245753">
    <property type="component" value="Unassembled WGS sequence"/>
</dbReference>
<gene>
    <name evidence="1" type="ORF">DF200_02390</name>
</gene>
<name>A0A2U2MUH3_9BIFI</name>
<organism evidence="1 2">
    <name type="scientific">Bifidobacterium catulorum</name>
    <dbReference type="NCBI Taxonomy" id="1630173"/>
    <lineage>
        <taxon>Bacteria</taxon>
        <taxon>Bacillati</taxon>
        <taxon>Actinomycetota</taxon>
        <taxon>Actinomycetes</taxon>
        <taxon>Bifidobacteriales</taxon>
        <taxon>Bifidobacteriaceae</taxon>
        <taxon>Bifidobacterium</taxon>
    </lineage>
</organism>
<evidence type="ECO:0000313" key="1">
    <source>
        <dbReference type="EMBL" id="PWG60464.1"/>
    </source>
</evidence>
<proteinExistence type="predicted"/>
<dbReference type="EMBL" id="QFFN01000003">
    <property type="protein sequence ID" value="PWG60464.1"/>
    <property type="molecule type" value="Genomic_DNA"/>
</dbReference>
<evidence type="ECO:0000313" key="2">
    <source>
        <dbReference type="Proteomes" id="UP000245753"/>
    </source>
</evidence>
<comment type="caution">
    <text evidence="1">The sequence shown here is derived from an EMBL/GenBank/DDBJ whole genome shotgun (WGS) entry which is preliminary data.</text>
</comment>
<accession>A0A2U2MUH3</accession>
<dbReference type="InterPro" id="IPR024524">
    <property type="entry name" value="DUF3800"/>
</dbReference>
<dbReference type="Pfam" id="PF12686">
    <property type="entry name" value="DUF3800"/>
    <property type="match status" value="1"/>
</dbReference>